<keyword evidence="3" id="KW-0472">Membrane</keyword>
<dbReference type="InterPro" id="IPR000408">
    <property type="entry name" value="Reg_chr_condens"/>
</dbReference>
<evidence type="ECO:0000313" key="4">
    <source>
        <dbReference type="EMBL" id="EGR34659.1"/>
    </source>
</evidence>
<dbReference type="SUPFAM" id="SSF50985">
    <property type="entry name" value="RCC1/BLIP-II"/>
    <property type="match status" value="1"/>
</dbReference>
<dbReference type="RefSeq" id="XP_004039963.1">
    <property type="nucleotide sequence ID" value="XM_004039915.1"/>
</dbReference>
<sequence>MQGNLIFLQLMGVIIAGIACNQYHCLVWDIQGRIFSWGNGLNGQLGHPIDNGYSFNKIEYIPKQIAFLKDKKIIQASCGIYYSTAITNEGLLYGWGKGVYCKEVDNSKPISLMDCLMWNYTQCSY</sequence>
<keyword evidence="3" id="KW-0812">Transmembrane</keyword>
<dbReference type="PROSITE" id="PS50012">
    <property type="entry name" value="RCC1_3"/>
    <property type="match status" value="1"/>
</dbReference>
<dbReference type="EMBL" id="GL983061">
    <property type="protein sequence ID" value="EGR34659.1"/>
    <property type="molecule type" value="Genomic_DNA"/>
</dbReference>
<dbReference type="Gene3D" id="2.130.10.30">
    <property type="entry name" value="Regulator of chromosome condensation 1/beta-lactamase-inhibitor protein II"/>
    <property type="match status" value="1"/>
</dbReference>
<evidence type="ECO:0000256" key="3">
    <source>
        <dbReference type="SAM" id="Phobius"/>
    </source>
</evidence>
<keyword evidence="1" id="KW-0677">Repeat</keyword>
<feature type="transmembrane region" description="Helical" evidence="3">
    <location>
        <begin position="6"/>
        <end position="26"/>
    </location>
</feature>
<keyword evidence="5" id="KW-1185">Reference proteome</keyword>
<dbReference type="GeneID" id="14910854"/>
<proteinExistence type="predicted"/>
<protein>
    <submittedName>
        <fullName evidence="4">Regulator of chromosome condensation, putative</fullName>
    </submittedName>
</protein>
<keyword evidence="3" id="KW-1133">Transmembrane helix</keyword>
<evidence type="ECO:0000256" key="2">
    <source>
        <dbReference type="PROSITE-ProRule" id="PRU00235"/>
    </source>
</evidence>
<name>G0QJE7_ICHMU</name>
<dbReference type="Pfam" id="PF00415">
    <property type="entry name" value="RCC1"/>
    <property type="match status" value="1"/>
</dbReference>
<feature type="repeat" description="RCC1" evidence="2">
    <location>
        <begin position="32"/>
        <end position="89"/>
    </location>
</feature>
<dbReference type="eggNOG" id="KOG0941">
    <property type="taxonomic scope" value="Eukaryota"/>
</dbReference>
<gene>
    <name evidence="4" type="ORF">IMG5_004620</name>
</gene>
<organism evidence="4 5">
    <name type="scientific">Ichthyophthirius multifiliis</name>
    <name type="common">White spot disease agent</name>
    <name type="synonym">Ich</name>
    <dbReference type="NCBI Taxonomy" id="5932"/>
    <lineage>
        <taxon>Eukaryota</taxon>
        <taxon>Sar</taxon>
        <taxon>Alveolata</taxon>
        <taxon>Ciliophora</taxon>
        <taxon>Intramacronucleata</taxon>
        <taxon>Oligohymenophorea</taxon>
        <taxon>Hymenostomatida</taxon>
        <taxon>Ophryoglenina</taxon>
        <taxon>Ichthyophthirius</taxon>
    </lineage>
</organism>
<evidence type="ECO:0000256" key="1">
    <source>
        <dbReference type="ARBA" id="ARBA00022737"/>
    </source>
</evidence>
<dbReference type="InterPro" id="IPR009091">
    <property type="entry name" value="RCC1/BLIP-II"/>
</dbReference>
<accession>G0QJE7</accession>
<dbReference type="STRING" id="857967.G0QJE7"/>
<dbReference type="InParanoid" id="G0QJE7"/>
<evidence type="ECO:0000313" key="5">
    <source>
        <dbReference type="Proteomes" id="UP000008983"/>
    </source>
</evidence>
<dbReference type="OrthoDB" id="10256179at2759"/>
<reference evidence="4 5" key="1">
    <citation type="submission" date="2011-07" db="EMBL/GenBank/DDBJ databases">
        <authorList>
            <person name="Coyne R."/>
            <person name="Brami D."/>
            <person name="Johnson J."/>
            <person name="Hostetler J."/>
            <person name="Hannick L."/>
            <person name="Clark T."/>
            <person name="Cassidy-Hanley D."/>
            <person name="Inman J."/>
        </authorList>
    </citation>
    <scope>NUCLEOTIDE SEQUENCE [LARGE SCALE GENOMIC DNA]</scope>
    <source>
        <strain evidence="4 5">G5</strain>
    </source>
</reference>
<dbReference type="PANTHER" id="PTHR22872">
    <property type="entry name" value="BTK-BINDING PROTEIN-RELATED"/>
    <property type="match status" value="1"/>
</dbReference>
<dbReference type="InterPro" id="IPR051625">
    <property type="entry name" value="Signaling_Regulatory_Domain"/>
</dbReference>
<dbReference type="Proteomes" id="UP000008983">
    <property type="component" value="Unassembled WGS sequence"/>
</dbReference>
<dbReference type="AlphaFoldDB" id="G0QJE7"/>